<dbReference type="Proteomes" id="UP000600139">
    <property type="component" value="Unassembled WGS sequence"/>
</dbReference>
<feature type="transmembrane region" description="Helical" evidence="1">
    <location>
        <begin position="72"/>
        <end position="94"/>
    </location>
</feature>
<feature type="transmembrane region" description="Helical" evidence="1">
    <location>
        <begin position="106"/>
        <end position="134"/>
    </location>
</feature>
<dbReference type="RefSeq" id="WP_200350884.1">
    <property type="nucleotide sequence ID" value="NZ_BAABHZ010000006.1"/>
</dbReference>
<dbReference type="AlphaFoldDB" id="A0A934R303"/>
<evidence type="ECO:0000313" key="2">
    <source>
        <dbReference type="EMBL" id="MBK1815924.1"/>
    </source>
</evidence>
<keyword evidence="3" id="KW-1185">Reference proteome</keyword>
<reference evidence="2" key="1">
    <citation type="submission" date="2021-01" db="EMBL/GenBank/DDBJ databases">
        <title>Modified the classification status of verrucomicrobia.</title>
        <authorList>
            <person name="Feng X."/>
        </authorList>
    </citation>
    <scope>NUCLEOTIDE SEQUENCE</scope>
    <source>
        <strain evidence="2">JCM 18052</strain>
    </source>
</reference>
<feature type="transmembrane region" description="Helical" evidence="1">
    <location>
        <begin position="163"/>
        <end position="185"/>
    </location>
</feature>
<protein>
    <submittedName>
        <fullName evidence="2">Uncharacterized protein</fullName>
    </submittedName>
</protein>
<feature type="transmembrane region" description="Helical" evidence="1">
    <location>
        <begin position="41"/>
        <end position="60"/>
    </location>
</feature>
<keyword evidence="1" id="KW-0812">Transmembrane</keyword>
<gene>
    <name evidence="2" type="ORF">JIN84_09860</name>
</gene>
<proteinExistence type="predicted"/>
<comment type="caution">
    <text evidence="2">The sequence shown here is derived from an EMBL/GenBank/DDBJ whole genome shotgun (WGS) entry which is preliminary data.</text>
</comment>
<keyword evidence="1" id="KW-1133">Transmembrane helix</keyword>
<dbReference type="EMBL" id="JAENIK010000011">
    <property type="protein sequence ID" value="MBK1815924.1"/>
    <property type="molecule type" value="Genomic_DNA"/>
</dbReference>
<organism evidence="2 3">
    <name type="scientific">Luteolibacter yonseiensis</name>
    <dbReference type="NCBI Taxonomy" id="1144680"/>
    <lineage>
        <taxon>Bacteria</taxon>
        <taxon>Pseudomonadati</taxon>
        <taxon>Verrucomicrobiota</taxon>
        <taxon>Verrucomicrobiia</taxon>
        <taxon>Verrucomicrobiales</taxon>
        <taxon>Verrucomicrobiaceae</taxon>
        <taxon>Luteolibacter</taxon>
    </lineage>
</organism>
<accession>A0A934R303</accession>
<name>A0A934R303_9BACT</name>
<keyword evidence="1" id="KW-0472">Membrane</keyword>
<sequence length="186" mass="19814">MSENPYTAPQTFDIPPSQDGEAELIRKEHLKTEASIKSIGILYYLGSIGILVIALSMLMASGSGETDNTGVVGAAELTGVALLGALAVFQFVTGMAVRKFKTWARIAVGILSGIGLLGFPVGTIINGYILYLIFSKKGQMVFSERYKEIIAATPHLRYKTPKVVWIVLGVIVAIVVVTIAASVLAN</sequence>
<evidence type="ECO:0000256" key="1">
    <source>
        <dbReference type="SAM" id="Phobius"/>
    </source>
</evidence>
<evidence type="ECO:0000313" key="3">
    <source>
        <dbReference type="Proteomes" id="UP000600139"/>
    </source>
</evidence>